<evidence type="ECO:0000313" key="3">
    <source>
        <dbReference type="EMBL" id="PJJ81226.1"/>
    </source>
</evidence>
<comment type="caution">
    <text evidence="3">The sequence shown here is derived from an EMBL/GenBank/DDBJ whole genome shotgun (WGS) entry which is preliminary data.</text>
</comment>
<feature type="compositionally biased region" description="Low complexity" evidence="1">
    <location>
        <begin position="579"/>
        <end position="605"/>
    </location>
</feature>
<reference evidence="3 4" key="1">
    <citation type="submission" date="2017-11" db="EMBL/GenBank/DDBJ databases">
        <title>Genomic Encyclopedia of Archaeal and Bacterial Type Strains, Phase II (KMG-II): From Individual Species to Whole Genera.</title>
        <authorList>
            <person name="Goeker M."/>
        </authorList>
    </citation>
    <scope>NUCLEOTIDE SEQUENCE [LARGE SCALE GENOMIC DNA]</scope>
    <source>
        <strain evidence="3 4">DSM 16400</strain>
    </source>
</reference>
<evidence type="ECO:0000256" key="1">
    <source>
        <dbReference type="SAM" id="MobiDB-lite"/>
    </source>
</evidence>
<dbReference type="PROSITE" id="PS51664">
    <property type="entry name" value="YCAO"/>
    <property type="match status" value="1"/>
</dbReference>
<accession>A0A2M9D6A2</accession>
<proteinExistence type="predicted"/>
<sequence>MTEATQGTDDFVNAANTVDAAVATTVAAAGPATEQRVALVPLAAESCIAVGSDGQLWHLAVAASAVTADIRERLRATVQPTPLPRVSPHDVRFDSAQEMLGLARLLDNSAGGCPCDCGADDGDSDEPTMSLGVLFPFAGHWHRLLLEAGSAVGTAQFATDCLAATIADPATASALMQPAVTTSPATHVAAGDLNDDSTLAPRHGILERWSNGRWASHALTPSPLVDPVTGILHRVRRRTNLAPLPTGFVHLHAELPHLRSVKATFTPDALAPAGALDDGSRSEPQLLEPALLSGIAHYCGADLEQGVRTRASLTELQQTDERAFELAAWQPHDPALHALAGFPFVELRADTRIDWVRGQDAAGDIWVPQSLVFADYLRGSRTSALATNANNLVGQQAGRTLADAVERAAAHAVAHDAVAVWWSSTAAASAVPLPQSVATVFAESELKVRILAIPSTTGIPVRLAVVDDVNNTILSLGFAAHTDDDTASELAIVEALIQHASAQDLAQENSLIRDSAALGNGAIAGLVSWDPQRRYAHAFGPKHRGLIDPMAHVQYGLDPAVIEHARQRTQPRRQPRPQPHQGLSPTAGSAAPDSASSTTPPAAPTSVTAAVASTLITVDVATDRVKTAGFHAVRAIIPGFARLQPAAFPLDPFGRLAEARETLGWDAAPNPGPYPGW</sequence>
<gene>
    <name evidence="3" type="ORF">CLV85_0397</name>
</gene>
<feature type="region of interest" description="Disordered" evidence="1">
    <location>
        <begin position="565"/>
        <end position="605"/>
    </location>
</feature>
<feature type="domain" description="YcaO" evidence="2">
    <location>
        <begin position="278"/>
        <end position="677"/>
    </location>
</feature>
<dbReference type="Gene3D" id="3.30.160.660">
    <property type="match status" value="1"/>
</dbReference>
<keyword evidence="4" id="KW-1185">Reference proteome</keyword>
<organism evidence="3 4">
    <name type="scientific">Salinibacterium amurskyense</name>
    <dbReference type="NCBI Taxonomy" id="205941"/>
    <lineage>
        <taxon>Bacteria</taxon>
        <taxon>Bacillati</taxon>
        <taxon>Actinomycetota</taxon>
        <taxon>Actinomycetes</taxon>
        <taxon>Micrococcales</taxon>
        <taxon>Microbacteriaceae</taxon>
        <taxon>Salinibacterium</taxon>
    </lineage>
</organism>
<evidence type="ECO:0000313" key="4">
    <source>
        <dbReference type="Proteomes" id="UP000231742"/>
    </source>
</evidence>
<dbReference type="AlphaFoldDB" id="A0A2M9D6A2"/>
<evidence type="ECO:0000259" key="2">
    <source>
        <dbReference type="PROSITE" id="PS51664"/>
    </source>
</evidence>
<protein>
    <submittedName>
        <fullName evidence="3">Thiazole/oxazole-forming peptide maturase SagD family component</fullName>
    </submittedName>
</protein>
<dbReference type="InterPro" id="IPR003776">
    <property type="entry name" value="YcaO-like_dom"/>
</dbReference>
<dbReference type="Proteomes" id="UP000231742">
    <property type="component" value="Unassembled WGS sequence"/>
</dbReference>
<dbReference type="Pfam" id="PF02624">
    <property type="entry name" value="YcaO"/>
    <property type="match status" value="1"/>
</dbReference>
<name>A0A2M9D6A2_9MICO</name>
<dbReference type="EMBL" id="PGFH01000001">
    <property type="protein sequence ID" value="PJJ81226.1"/>
    <property type="molecule type" value="Genomic_DNA"/>
</dbReference>